<organism evidence="1 2">
    <name type="scientific">Globodera pallida</name>
    <name type="common">Potato cyst nematode worm</name>
    <name type="synonym">Heterodera pallida</name>
    <dbReference type="NCBI Taxonomy" id="36090"/>
    <lineage>
        <taxon>Eukaryota</taxon>
        <taxon>Metazoa</taxon>
        <taxon>Ecdysozoa</taxon>
        <taxon>Nematoda</taxon>
        <taxon>Chromadorea</taxon>
        <taxon>Rhabditida</taxon>
        <taxon>Tylenchina</taxon>
        <taxon>Tylenchomorpha</taxon>
        <taxon>Tylenchoidea</taxon>
        <taxon>Heteroderidae</taxon>
        <taxon>Heteroderinae</taxon>
        <taxon>Globodera</taxon>
    </lineage>
</organism>
<evidence type="ECO:0000313" key="1">
    <source>
        <dbReference type="Proteomes" id="UP000050741"/>
    </source>
</evidence>
<accession>A0A183BNC7</accession>
<reference evidence="1" key="2">
    <citation type="submission" date="2014-05" db="EMBL/GenBank/DDBJ databases">
        <title>The genome and life-stage specific transcriptomes of Globodera pallida elucidate key aspects of plant parasitism by a cyst nematode.</title>
        <authorList>
            <person name="Cotton J.A."/>
            <person name="Lilley C.J."/>
            <person name="Jones L.M."/>
            <person name="Kikuchi T."/>
            <person name="Reid A.J."/>
            <person name="Thorpe P."/>
            <person name="Tsai I.J."/>
            <person name="Beasley H."/>
            <person name="Blok V."/>
            <person name="Cock P.J.A."/>
            <person name="Van den Akker S.E."/>
            <person name="Holroyd N."/>
            <person name="Hunt M."/>
            <person name="Mantelin S."/>
            <person name="Naghra H."/>
            <person name="Pain A."/>
            <person name="Palomares-Rius J.E."/>
            <person name="Zarowiecki M."/>
            <person name="Berriman M."/>
            <person name="Jones J.T."/>
            <person name="Urwin P.E."/>
        </authorList>
    </citation>
    <scope>NUCLEOTIDE SEQUENCE [LARGE SCALE GENOMIC DNA]</scope>
    <source>
        <strain evidence="1">Lindley</strain>
    </source>
</reference>
<name>A0A183BNC7_GLOPA</name>
<keyword evidence="1" id="KW-1185">Reference proteome</keyword>
<reference evidence="2" key="3">
    <citation type="submission" date="2016-06" db="UniProtKB">
        <authorList>
            <consortium name="WormBaseParasite"/>
        </authorList>
    </citation>
    <scope>IDENTIFICATION</scope>
</reference>
<dbReference type="WBParaSite" id="GPLIN_000211300">
    <property type="protein sequence ID" value="GPLIN_000211300"/>
    <property type="gene ID" value="GPLIN_000211300"/>
</dbReference>
<protein>
    <submittedName>
        <fullName evidence="2">DBD_Tnp_Mut domain-containing protein</fullName>
    </submittedName>
</protein>
<dbReference type="AlphaFoldDB" id="A0A183BNC7"/>
<evidence type="ECO:0000313" key="2">
    <source>
        <dbReference type="WBParaSite" id="GPLIN_000211300"/>
    </source>
</evidence>
<sequence length="157" mass="18279">MSKVFLMFDQARFLGEEVLQNDDFKIQLNPPLLVVPFGELTDAEKFGVYQYHSLADALLEKYPLQFPTQQRRQSKKLDLGSAVVMLTIEKLSEFAREDDNSRRVSTAVYTRGLPWKMFAVSRTDKVGQKCLDFFYQCNGEIIEVAWCCVNFAWFHQF</sequence>
<reference evidence="1" key="1">
    <citation type="submission" date="2013-12" db="EMBL/GenBank/DDBJ databases">
        <authorList>
            <person name="Aslett M."/>
        </authorList>
    </citation>
    <scope>NUCLEOTIDE SEQUENCE [LARGE SCALE GENOMIC DNA]</scope>
    <source>
        <strain evidence="1">Lindley</strain>
    </source>
</reference>
<dbReference type="Proteomes" id="UP000050741">
    <property type="component" value="Unassembled WGS sequence"/>
</dbReference>
<proteinExistence type="predicted"/>